<keyword evidence="4" id="KW-1185">Reference proteome</keyword>
<reference evidence="3 4" key="1">
    <citation type="submission" date="2023-08" db="EMBL/GenBank/DDBJ databases">
        <title>Black Yeasts Isolated from many extreme environments.</title>
        <authorList>
            <person name="Coleine C."/>
            <person name="Stajich J.E."/>
            <person name="Selbmann L."/>
        </authorList>
    </citation>
    <scope>NUCLEOTIDE SEQUENCE [LARGE SCALE GENOMIC DNA]</scope>
    <source>
        <strain evidence="3 4">CCFEE 5910</strain>
    </source>
</reference>
<dbReference type="Gene3D" id="3.40.50.1820">
    <property type="entry name" value="alpha/beta hydrolase"/>
    <property type="match status" value="1"/>
</dbReference>
<evidence type="ECO:0000313" key="4">
    <source>
        <dbReference type="Proteomes" id="UP001309876"/>
    </source>
</evidence>
<accession>A0AAN7SXC4</accession>
<evidence type="ECO:0000259" key="2">
    <source>
        <dbReference type="Pfam" id="PF01738"/>
    </source>
</evidence>
<organism evidence="3 4">
    <name type="scientific">Lithohypha guttulata</name>
    <dbReference type="NCBI Taxonomy" id="1690604"/>
    <lineage>
        <taxon>Eukaryota</taxon>
        <taxon>Fungi</taxon>
        <taxon>Dikarya</taxon>
        <taxon>Ascomycota</taxon>
        <taxon>Pezizomycotina</taxon>
        <taxon>Eurotiomycetes</taxon>
        <taxon>Chaetothyriomycetidae</taxon>
        <taxon>Chaetothyriales</taxon>
        <taxon>Trichomeriaceae</taxon>
        <taxon>Lithohypha</taxon>
    </lineage>
</organism>
<comment type="caution">
    <text evidence="3">The sequence shown here is derived from an EMBL/GenBank/DDBJ whole genome shotgun (WGS) entry which is preliminary data.</text>
</comment>
<dbReference type="AlphaFoldDB" id="A0AAN7SXC4"/>
<dbReference type="SUPFAM" id="SSF53474">
    <property type="entry name" value="alpha/beta-Hydrolases"/>
    <property type="match status" value="1"/>
</dbReference>
<proteinExistence type="predicted"/>
<dbReference type="PANTHER" id="PTHR17630:SF80">
    <property type="entry name" value="DIENELACTONE HYDROLASE DOMAIN-CONTAINING PROTEIN"/>
    <property type="match status" value="1"/>
</dbReference>
<dbReference type="Proteomes" id="UP001309876">
    <property type="component" value="Unassembled WGS sequence"/>
</dbReference>
<feature type="region of interest" description="Disordered" evidence="1">
    <location>
        <begin position="1"/>
        <end position="69"/>
    </location>
</feature>
<protein>
    <recommendedName>
        <fullName evidence="2">Dienelactone hydrolase domain-containing protein</fullName>
    </recommendedName>
</protein>
<dbReference type="EMBL" id="JAVRRJ010000006">
    <property type="protein sequence ID" value="KAK5083917.1"/>
    <property type="molecule type" value="Genomic_DNA"/>
</dbReference>
<evidence type="ECO:0000256" key="1">
    <source>
        <dbReference type="SAM" id="MobiDB-lite"/>
    </source>
</evidence>
<feature type="domain" description="Dienelactone hydrolase" evidence="2">
    <location>
        <begin position="248"/>
        <end position="343"/>
    </location>
</feature>
<sequence length="344" mass="37261">MADSELASRAPESDLQEESLEDDKSPLTSRKTLSTDPQPGQPAQVSDHCTTDRPLPSGVASEAPSGTLSKWSIDTGAEVEVYVSKPTDYPTTPARLLLLLTNGTGVHSRNNQHQADLFARAGYLTIMPDLFAGDPAPNTKPEETPLSSNATWLDTVKLKVAETAKSFSLDMWLARHTEETVLPTLQGVLKVAREDYADAVSHGDGVYAVGYCFGGRYVLLLASGKTHDTPTGQQAQGKAEEGQMITGPQIKAGVCAHGTLVGRKDVQNIKAPIQLVCVEDDPLFPEDVLDEGRKSLEEHKIDHQIEVYKDVPHGFAVVGEYESQKINDAQSKAFDGMLTWLNAH</sequence>
<dbReference type="PANTHER" id="PTHR17630">
    <property type="entry name" value="DIENELACTONE HYDROLASE"/>
    <property type="match status" value="1"/>
</dbReference>
<dbReference type="InterPro" id="IPR002925">
    <property type="entry name" value="Dienelactn_hydro"/>
</dbReference>
<dbReference type="InterPro" id="IPR029058">
    <property type="entry name" value="AB_hydrolase_fold"/>
</dbReference>
<gene>
    <name evidence="3" type="ORF">LTR05_006424</name>
</gene>
<feature type="compositionally biased region" description="Polar residues" evidence="1">
    <location>
        <begin position="26"/>
        <end position="48"/>
    </location>
</feature>
<name>A0AAN7SXC4_9EURO</name>
<dbReference type="Pfam" id="PF01738">
    <property type="entry name" value="DLH"/>
    <property type="match status" value="2"/>
</dbReference>
<dbReference type="GO" id="GO:0016787">
    <property type="term" value="F:hydrolase activity"/>
    <property type="evidence" value="ECO:0007669"/>
    <property type="project" value="InterPro"/>
</dbReference>
<evidence type="ECO:0000313" key="3">
    <source>
        <dbReference type="EMBL" id="KAK5083917.1"/>
    </source>
</evidence>
<feature type="domain" description="Dienelactone hydrolase" evidence="2">
    <location>
        <begin position="80"/>
        <end position="225"/>
    </location>
</feature>